<dbReference type="PROSITE" id="PS50096">
    <property type="entry name" value="IQ"/>
    <property type="match status" value="3"/>
</dbReference>
<dbReference type="SUPFAM" id="SSF52540">
    <property type="entry name" value="P-loop containing nucleoside triphosphate hydrolases"/>
    <property type="match status" value="1"/>
</dbReference>
<dbReference type="InParanoid" id="A0A168LHB1"/>
<dbReference type="OrthoDB" id="6108017at2759"/>
<dbReference type="Gene3D" id="3.40.850.10">
    <property type="entry name" value="Kinesin motor domain"/>
    <property type="match status" value="1"/>
</dbReference>
<evidence type="ECO:0000256" key="5">
    <source>
        <dbReference type="ARBA" id="ARBA00023203"/>
    </source>
</evidence>
<keyword evidence="7" id="KW-0175">Coiled coil</keyword>
<evidence type="ECO:0000256" key="2">
    <source>
        <dbReference type="ARBA" id="ARBA00022840"/>
    </source>
</evidence>
<evidence type="ECO:0000256" key="8">
    <source>
        <dbReference type="SAM" id="MobiDB-lite"/>
    </source>
</evidence>
<feature type="region of interest" description="Actin-binding" evidence="6">
    <location>
        <begin position="657"/>
        <end position="679"/>
    </location>
</feature>
<dbReference type="GO" id="GO:0016020">
    <property type="term" value="C:membrane"/>
    <property type="evidence" value="ECO:0007669"/>
    <property type="project" value="TreeGrafter"/>
</dbReference>
<dbReference type="Gene3D" id="1.20.5.190">
    <property type="match status" value="2"/>
</dbReference>
<dbReference type="GO" id="GO:0005737">
    <property type="term" value="C:cytoplasm"/>
    <property type="evidence" value="ECO:0007669"/>
    <property type="project" value="TreeGrafter"/>
</dbReference>
<feature type="region of interest" description="Disordered" evidence="8">
    <location>
        <begin position="1083"/>
        <end position="1164"/>
    </location>
</feature>
<dbReference type="InterPro" id="IPR027417">
    <property type="entry name" value="P-loop_NTPase"/>
</dbReference>
<dbReference type="InterPro" id="IPR000048">
    <property type="entry name" value="IQ_motif_EF-hand-BS"/>
</dbReference>
<evidence type="ECO:0000256" key="6">
    <source>
        <dbReference type="PROSITE-ProRule" id="PRU00782"/>
    </source>
</evidence>
<dbReference type="InterPro" id="IPR001609">
    <property type="entry name" value="Myosin_head_motor_dom-like"/>
</dbReference>
<dbReference type="SMART" id="SM00015">
    <property type="entry name" value="IQ"/>
    <property type="match status" value="4"/>
</dbReference>
<comment type="caution">
    <text evidence="6">Lacks conserved residue(s) required for the propagation of feature annotation.</text>
</comment>
<evidence type="ECO:0000313" key="11">
    <source>
        <dbReference type="Proteomes" id="UP000078561"/>
    </source>
</evidence>
<reference evidence="10" key="1">
    <citation type="submission" date="2016-04" db="EMBL/GenBank/DDBJ databases">
        <authorList>
            <person name="Evans L.H."/>
            <person name="Alamgir A."/>
            <person name="Owens N."/>
            <person name="Weber N.D."/>
            <person name="Virtaneva K."/>
            <person name="Barbian K."/>
            <person name="Babar A."/>
            <person name="Rosenke K."/>
        </authorList>
    </citation>
    <scope>NUCLEOTIDE SEQUENCE [LARGE SCALE GENOMIC DNA]</scope>
    <source>
        <strain evidence="10">CBS 101.48</strain>
    </source>
</reference>
<dbReference type="GO" id="GO:0005524">
    <property type="term" value="F:ATP binding"/>
    <property type="evidence" value="ECO:0007669"/>
    <property type="project" value="UniProtKB-KW"/>
</dbReference>
<dbReference type="Gene3D" id="1.20.120.720">
    <property type="entry name" value="Myosin VI head, motor domain, U50 subdomain"/>
    <property type="match status" value="1"/>
</dbReference>
<proteinExistence type="inferred from homology"/>
<accession>A0A168LHB1</accession>
<gene>
    <name evidence="10" type="primary">ABSGL_02205.1 scaffold 2846</name>
</gene>
<dbReference type="Gene3D" id="1.20.58.530">
    <property type="match status" value="1"/>
</dbReference>
<comment type="similarity">
    <text evidence="6">Belongs to the TRAFAC class myosin-kinesin ATPase superfamily. Myosin family.</text>
</comment>
<dbReference type="Proteomes" id="UP000078561">
    <property type="component" value="Unassembled WGS sequence"/>
</dbReference>
<dbReference type="SUPFAM" id="SSF50084">
    <property type="entry name" value="Myosin S1 fragment, N-terminal domain"/>
    <property type="match status" value="1"/>
</dbReference>
<dbReference type="GO" id="GO:0016459">
    <property type="term" value="C:myosin complex"/>
    <property type="evidence" value="ECO:0007669"/>
    <property type="project" value="UniProtKB-KW"/>
</dbReference>
<feature type="domain" description="Myosin motor" evidence="9">
    <location>
        <begin position="83"/>
        <end position="782"/>
    </location>
</feature>
<evidence type="ECO:0000259" key="9">
    <source>
        <dbReference type="PROSITE" id="PS51456"/>
    </source>
</evidence>
<feature type="coiled-coil region" evidence="7">
    <location>
        <begin position="962"/>
        <end position="996"/>
    </location>
</feature>
<keyword evidence="11" id="KW-1185">Reference proteome</keyword>
<dbReference type="InterPro" id="IPR036103">
    <property type="entry name" value="MYSc_Myo5"/>
</dbReference>
<dbReference type="Gene3D" id="1.10.10.820">
    <property type="match status" value="1"/>
</dbReference>
<dbReference type="FunCoup" id="A0A168LHB1">
    <property type="interactions" value="111"/>
</dbReference>
<dbReference type="EMBL" id="LT551273">
    <property type="protein sequence ID" value="SAL96781.1"/>
    <property type="molecule type" value="Genomic_DNA"/>
</dbReference>
<dbReference type="PRINTS" id="PR00193">
    <property type="entry name" value="MYOSINHEAVY"/>
</dbReference>
<name>A0A168LHB1_ABSGL</name>
<evidence type="ECO:0000256" key="7">
    <source>
        <dbReference type="SAM" id="Coils"/>
    </source>
</evidence>
<dbReference type="GO" id="GO:0007015">
    <property type="term" value="P:actin filament organization"/>
    <property type="evidence" value="ECO:0007669"/>
    <property type="project" value="TreeGrafter"/>
</dbReference>
<dbReference type="Pfam" id="PF00612">
    <property type="entry name" value="IQ"/>
    <property type="match status" value="4"/>
</dbReference>
<dbReference type="Gene3D" id="3.30.70.1590">
    <property type="match status" value="1"/>
</dbReference>
<dbReference type="GO" id="GO:0051015">
    <property type="term" value="F:actin filament binding"/>
    <property type="evidence" value="ECO:0007669"/>
    <property type="project" value="TreeGrafter"/>
</dbReference>
<protein>
    <recommendedName>
        <fullName evidence="9">Myosin motor domain-containing protein</fullName>
    </recommendedName>
</protein>
<keyword evidence="1" id="KW-0547">Nucleotide-binding</keyword>
<dbReference type="SMART" id="SM00242">
    <property type="entry name" value="MYSc"/>
    <property type="match status" value="1"/>
</dbReference>
<dbReference type="Pfam" id="PF00063">
    <property type="entry name" value="Myosin_head"/>
    <property type="match status" value="1"/>
</dbReference>
<dbReference type="CDD" id="cd01380">
    <property type="entry name" value="MYSc_Myo5"/>
    <property type="match status" value="1"/>
</dbReference>
<sequence>MSHTTALQAVEVYTTGTKAWFTDEEQAWVSATCASNEIANDSVKLVFHGDANEKEYVYESTLDDIDKTNGASLPPLRNPPKLEFNDDLTNLSYLNEPGVLNTIRTRYMQRLIYTYSGIVLIAMNPFDRVALYDPDIVQQYSGKRRGELEPHLFAIAEDAYRCMIREQSNQTIVVSGESTASLSGAGKTVSAKYIMRYFATADDQESTGKRKKTDGSMTEVEEQILATNPIMEAFGNAKTTRNDNSSRFGKYIEIQFDDGANIVGAKIRTYLLERSRLIFQPETERNYHIFYQLCAGAPSSEKKKFELGAYSDFYYLNQSGTGTISDVDDADEFNATQLALSTVGLSVELQWDIFQVLAALLHMGNIKITGRGDAMVMDADPALTTATRLLGIKSSEFRKWIIRKQIITRSEKIVTNLNPAQATVVKDSVAKYVYSNLFDWLVNVINETLSCNNPDLVATFIGVLDIYGFEHFDKNSFEQFCINYANEKLQQQFNQHVFKLEQEEYMRENINWTFIDFSDNQKCIELIEGKLGILSILDEESRLPAGTDQGFSQKLYTNFDKPEFNDYFKKPRFSNNAFTIAHYALDVQYEDENFLDKNKDSVPDEHMELLQSTDFGFLKEVLDKSGNGAPVQTPQSSKRMSMAARKPTLGSIFKLSLINLMDTIGNTNVHYIRCIKPNEAKLAWVFEPNMVLSQLRACGVLETIRISCAGYPSRWTFEEFADRYYALIPSKHWDSSSTSLDIHKLCSAILEKSIQEEDMYQVGTTKIFFRAGQLAYLEKLRSDRFNECATLIQKHMRRFVYRTRYVRMRELALQLQCVARSKMAKAQLKTLQEKKAAIILQKHWRRYTVRKQFLTKMALIYKLQTVIRGHIARRNFSNVKETMAAIQIQRVVRGWFARRFVKTQLDYITLLQSCIRRRGAHKKLMVLRTEARSASHFKEVSYKLENKVVELTQLVTSLNGDKKALSDRTVQLETQLKSLADKYDKLERKNKNLQVKVQEPSASQHIALQDDIGSLTKEHQSKLADYDAQRTALESITASLAMEKKKNGELRSALKASSQQPGPGNQVELAELKSQIIGLKSQLAQAMNTPRRQTHHNNTLRDFSPSGGGYRASSLSPNPRKVSASPSKPLDAGAGRRRNSTTTLADVRRRSTNEDLQRTEQLAKKSRPTSLAYFGSLAGNKPDGAGEGSIHDVILDEDKLHEEVLEGLIKALKIPLPTMQDPASQKEIFFPAHIIGIIASEMWTLGYIDESERLLFSVMHTIQKQCLSYTGEEAIVPCAFWLTNVHELYSLVHKTEQDMEIYLRGQLNWHEVEKMIGTIKFELQCLEDNIYHAWVKEAKKRLSKMAVPAVIDWILTTKLLDGPTAALFEPNLSHGEMLLSGTLGVDANTYGDAQDDWRVGVQRFADAEKLCLVEKSYADPIQYHPDRRMVQEPRNI</sequence>
<feature type="compositionally biased region" description="Basic and acidic residues" evidence="8">
    <location>
        <begin position="1146"/>
        <end position="1163"/>
    </location>
</feature>
<keyword evidence="5 6" id="KW-0009">Actin-binding</keyword>
<dbReference type="PANTHER" id="PTHR13140:SF706">
    <property type="entry name" value="DILUTE CLASS UNCONVENTIONAL MYOSIN, ISOFORM C"/>
    <property type="match status" value="1"/>
</dbReference>
<dbReference type="GO" id="GO:0000146">
    <property type="term" value="F:microfilament motor activity"/>
    <property type="evidence" value="ECO:0007669"/>
    <property type="project" value="TreeGrafter"/>
</dbReference>
<evidence type="ECO:0000313" key="10">
    <source>
        <dbReference type="EMBL" id="SAL96781.1"/>
    </source>
</evidence>
<keyword evidence="4" id="KW-0505">Motor protein</keyword>
<dbReference type="InterPro" id="IPR036961">
    <property type="entry name" value="Kinesin_motor_dom_sf"/>
</dbReference>
<dbReference type="FunFam" id="1.10.10.820:FF:000001">
    <property type="entry name" value="Myosin heavy chain"/>
    <property type="match status" value="1"/>
</dbReference>
<keyword evidence="2" id="KW-0067">ATP-binding</keyword>
<dbReference type="OMA" id="MRENINW"/>
<dbReference type="PROSITE" id="PS51456">
    <property type="entry name" value="MYOSIN_MOTOR"/>
    <property type="match status" value="1"/>
</dbReference>
<evidence type="ECO:0000256" key="1">
    <source>
        <dbReference type="ARBA" id="ARBA00022741"/>
    </source>
</evidence>
<organism evidence="10">
    <name type="scientific">Absidia glauca</name>
    <name type="common">Pin mould</name>
    <dbReference type="NCBI Taxonomy" id="4829"/>
    <lineage>
        <taxon>Eukaryota</taxon>
        <taxon>Fungi</taxon>
        <taxon>Fungi incertae sedis</taxon>
        <taxon>Mucoromycota</taxon>
        <taxon>Mucoromycotina</taxon>
        <taxon>Mucoromycetes</taxon>
        <taxon>Mucorales</taxon>
        <taxon>Cunninghamellaceae</taxon>
        <taxon>Absidia</taxon>
    </lineage>
</organism>
<dbReference type="STRING" id="4829.A0A168LHB1"/>
<evidence type="ECO:0000256" key="3">
    <source>
        <dbReference type="ARBA" id="ARBA00023123"/>
    </source>
</evidence>
<feature type="compositionally biased region" description="Polar residues" evidence="8">
    <location>
        <begin position="1083"/>
        <end position="1101"/>
    </location>
</feature>
<keyword evidence="3 6" id="KW-0518">Myosin</keyword>
<dbReference type="PANTHER" id="PTHR13140">
    <property type="entry name" value="MYOSIN"/>
    <property type="match status" value="1"/>
</dbReference>
<evidence type="ECO:0000256" key="4">
    <source>
        <dbReference type="ARBA" id="ARBA00023175"/>
    </source>
</evidence>